<name>A0A0F9WJN4_9ZZZZ</name>
<dbReference type="EMBL" id="LAZR01000150">
    <property type="protein sequence ID" value="KKN86206.1"/>
    <property type="molecule type" value="Genomic_DNA"/>
</dbReference>
<gene>
    <name evidence="1" type="ORF">LCGC14_0270750</name>
</gene>
<comment type="caution">
    <text evidence="1">The sequence shown here is derived from an EMBL/GenBank/DDBJ whole genome shotgun (WGS) entry which is preliminary data.</text>
</comment>
<proteinExistence type="predicted"/>
<evidence type="ECO:0000313" key="1">
    <source>
        <dbReference type="EMBL" id="KKN86206.1"/>
    </source>
</evidence>
<protein>
    <submittedName>
        <fullName evidence="1">Uncharacterized protein</fullName>
    </submittedName>
</protein>
<organism evidence="1">
    <name type="scientific">marine sediment metagenome</name>
    <dbReference type="NCBI Taxonomy" id="412755"/>
    <lineage>
        <taxon>unclassified sequences</taxon>
        <taxon>metagenomes</taxon>
        <taxon>ecological metagenomes</taxon>
    </lineage>
</organism>
<reference evidence="1" key="1">
    <citation type="journal article" date="2015" name="Nature">
        <title>Complex archaea that bridge the gap between prokaryotes and eukaryotes.</title>
        <authorList>
            <person name="Spang A."/>
            <person name="Saw J.H."/>
            <person name="Jorgensen S.L."/>
            <person name="Zaremba-Niedzwiedzka K."/>
            <person name="Martijn J."/>
            <person name="Lind A.E."/>
            <person name="van Eijk R."/>
            <person name="Schleper C."/>
            <person name="Guy L."/>
            <person name="Ettema T.J."/>
        </authorList>
    </citation>
    <scope>NUCLEOTIDE SEQUENCE</scope>
</reference>
<sequence length="380" mass="42328">MPASDYPIIFNALTLRKQQQFAEAISALEAGRDAGTMPNAVYLRSKQSISRCTEYAWSELTRKPYSWNRDYIKSASEEERAKLYDIAAYPQVNNITKLGRQAEGLGDTQAGLAMRSIMEEVRPIFEIIRTGKDIAVKKVPAPVPPTAVERYQAPTASGTAMAAILLELTEITRAARAGIASALSRQHEKTVDTFLARQHAHQQSTKTDRPVRFDIFSYAKHLGQGKADAQLMDRLTVALDQSVGSKGEKHYTWKAEGQKIVAQRSAKEADLICQSYIEKNMAKLAPIIEERGDYASMKIIGRNVDPGSMTGHLRLLFKDGARFDARSQAVMSFSVYGTPFMRYPLTFHNVQLGDGSLISRPSEKKMNEEFARCVEETPTP</sequence>
<accession>A0A0F9WJN4</accession>
<dbReference type="AlphaFoldDB" id="A0A0F9WJN4"/>